<feature type="domain" description="C2 DOCK-type" evidence="3">
    <location>
        <begin position="1"/>
        <end position="143"/>
    </location>
</feature>
<dbReference type="GO" id="GO:0005085">
    <property type="term" value="F:guanyl-nucleotide exchange factor activity"/>
    <property type="evidence" value="ECO:0007669"/>
    <property type="project" value="InterPro"/>
</dbReference>
<proteinExistence type="inferred from homology"/>
<evidence type="ECO:0000259" key="3">
    <source>
        <dbReference type="PROSITE" id="PS51650"/>
    </source>
</evidence>
<evidence type="ECO:0000313" key="4">
    <source>
        <dbReference type="Ensembl" id="ENSSTUP00000077123.1"/>
    </source>
</evidence>
<dbReference type="GO" id="GO:0007264">
    <property type="term" value="P:small GTPase-mediated signal transduction"/>
    <property type="evidence" value="ECO:0007669"/>
    <property type="project" value="InterPro"/>
</dbReference>
<dbReference type="Proteomes" id="UP000472277">
    <property type="component" value="Chromosome 27"/>
</dbReference>
<dbReference type="GO" id="GO:0031252">
    <property type="term" value="C:cell leading edge"/>
    <property type="evidence" value="ECO:0007669"/>
    <property type="project" value="TreeGrafter"/>
</dbReference>
<dbReference type="GO" id="GO:1903905">
    <property type="term" value="P:positive regulation of establishment of T cell polarity"/>
    <property type="evidence" value="ECO:0007669"/>
    <property type="project" value="TreeGrafter"/>
</dbReference>
<feature type="region of interest" description="Disordered" evidence="2">
    <location>
        <begin position="353"/>
        <end position="372"/>
    </location>
</feature>
<dbReference type="GO" id="GO:2000406">
    <property type="term" value="P:positive regulation of T cell migration"/>
    <property type="evidence" value="ECO:0007669"/>
    <property type="project" value="TreeGrafter"/>
</dbReference>
<evidence type="ECO:0000313" key="5">
    <source>
        <dbReference type="Proteomes" id="UP000472277"/>
    </source>
</evidence>
<reference evidence="4" key="2">
    <citation type="submission" date="2025-09" db="UniProtKB">
        <authorList>
            <consortium name="Ensembl"/>
        </authorList>
    </citation>
    <scope>IDENTIFICATION</scope>
</reference>
<dbReference type="PROSITE" id="PS51650">
    <property type="entry name" value="C2_DOCK"/>
    <property type="match status" value="1"/>
</dbReference>
<dbReference type="InterPro" id="IPR027007">
    <property type="entry name" value="C2_DOCK-type_domain"/>
</dbReference>
<dbReference type="AlphaFoldDB" id="A0A674C1A3"/>
<dbReference type="PANTHER" id="PTHR23317">
    <property type="entry name" value="DEDICATOR OF CYTOKINESIS DOCK"/>
    <property type="match status" value="1"/>
</dbReference>
<gene>
    <name evidence="4" type="primary">dock8</name>
</gene>
<name>A0A674C1A3_SALTR</name>
<dbReference type="GeneTree" id="ENSGT00940000155876"/>
<evidence type="ECO:0000256" key="1">
    <source>
        <dbReference type="PROSITE-ProRule" id="PRU00983"/>
    </source>
</evidence>
<dbReference type="InterPro" id="IPR035892">
    <property type="entry name" value="C2_domain_sf"/>
</dbReference>
<dbReference type="Gene3D" id="2.60.40.150">
    <property type="entry name" value="C2 domain"/>
    <property type="match status" value="1"/>
</dbReference>
<feature type="compositionally biased region" description="Polar residues" evidence="2">
    <location>
        <begin position="353"/>
        <end position="369"/>
    </location>
</feature>
<reference evidence="4" key="1">
    <citation type="submission" date="2025-08" db="UniProtKB">
        <authorList>
            <consortium name="Ensembl"/>
        </authorList>
    </citation>
    <scope>IDENTIFICATION</scope>
</reference>
<dbReference type="PANTHER" id="PTHR23317:SF74">
    <property type="entry name" value="DEDICATOR OF CYTOKINESIS PROTEIN 8"/>
    <property type="match status" value="1"/>
</dbReference>
<protein>
    <submittedName>
        <fullName evidence="4">Dedicator of cytokinesis 8</fullName>
    </submittedName>
</protein>
<accession>A0A674C1A3</accession>
<dbReference type="InterPro" id="IPR026791">
    <property type="entry name" value="DOCK"/>
</dbReference>
<sequence length="559" mass="63009">MSGEDPSCVLPVIFGKSNGPEFVQEVYTPVTYHNKSPDFYEEVKIALPARLTERHHLLFTFYHISCQQKQNQTGASETFIGFSWLPILSCDRLQTGQYCLPIALDRLPVNYSLHSPEKIPPQVPPVKWMESHKGVFNLEIQAVSSVHTQDNHLERFFTLCHALEGGATFPLRIREEKIPENKLEHELKLSIISLPSSRLEPLVLYLHLVLDQLFTLIMQPMVIAGQIANLAQIAFESVVSIVNSLHNSQELARDQQGRNGLLATYLYWVFRLADSPRDLLNTGPDGVLPPTEGRYSTMGRASATTVGAMLLQSRLRSSSNPDIPAPHSAEDTEVKNILSAKGYNNPGCRMSTYVDSSSHPQRSTGGTRPSNRKQFHEELALQMVVSTGVCRENAYKYAWFFFELLVKSMAQHVSQLEKQNVPRRSRFSDRFKDDITTIVSVVTAEIGTILVKQKEMEQAEKVNISLAFFLYDLLSLMDRGFVFILVKNYCNQMSAKSISMPTMIGIRLEFLRILCSHEHYLNLSLYFSSPASEPASPCPSISSQVSLHELVDWFGTGFM</sequence>
<keyword evidence="5" id="KW-1185">Reference proteome</keyword>
<comment type="similarity">
    <text evidence="1">Belongs to the DOCK family.</text>
</comment>
<dbReference type="Ensembl" id="ENSSTUT00000082141.1">
    <property type="protein sequence ID" value="ENSSTUP00000077123.1"/>
    <property type="gene ID" value="ENSSTUG00000032653.1"/>
</dbReference>
<dbReference type="Pfam" id="PF14429">
    <property type="entry name" value="DOCK-C2"/>
    <property type="match status" value="1"/>
</dbReference>
<organism evidence="4 5">
    <name type="scientific">Salmo trutta</name>
    <name type="common">Brown trout</name>
    <dbReference type="NCBI Taxonomy" id="8032"/>
    <lineage>
        <taxon>Eukaryota</taxon>
        <taxon>Metazoa</taxon>
        <taxon>Chordata</taxon>
        <taxon>Craniata</taxon>
        <taxon>Vertebrata</taxon>
        <taxon>Euteleostomi</taxon>
        <taxon>Actinopterygii</taxon>
        <taxon>Neopterygii</taxon>
        <taxon>Teleostei</taxon>
        <taxon>Protacanthopterygii</taxon>
        <taxon>Salmoniformes</taxon>
        <taxon>Salmonidae</taxon>
        <taxon>Salmoninae</taxon>
        <taxon>Salmo</taxon>
    </lineage>
</organism>
<evidence type="ECO:0000256" key="2">
    <source>
        <dbReference type="SAM" id="MobiDB-lite"/>
    </source>
</evidence>